<keyword evidence="7" id="KW-0808">Transferase</keyword>
<dbReference type="InterPro" id="IPR051798">
    <property type="entry name" value="Class-II_PLP-Dep_Aminotrans"/>
</dbReference>
<dbReference type="InterPro" id="IPR015421">
    <property type="entry name" value="PyrdxlP-dep_Trfase_major"/>
</dbReference>
<organism evidence="7 8">
    <name type="scientific">Actinomadura livida</name>
    <dbReference type="NCBI Taxonomy" id="79909"/>
    <lineage>
        <taxon>Bacteria</taxon>
        <taxon>Bacillati</taxon>
        <taxon>Actinomycetota</taxon>
        <taxon>Actinomycetes</taxon>
        <taxon>Streptosporangiales</taxon>
        <taxon>Thermomonosporaceae</taxon>
        <taxon>Actinomadura</taxon>
    </lineage>
</organism>
<evidence type="ECO:0000256" key="5">
    <source>
        <dbReference type="ARBA" id="ARBA00037974"/>
    </source>
</evidence>
<dbReference type="PANTHER" id="PTHR43525:SF2">
    <property type="entry name" value="CYSTATHIONINE BETA-LYASE-RELATED"/>
    <property type="match status" value="1"/>
</dbReference>
<gene>
    <name evidence="7" type="ORF">GCM10009546_30180</name>
</gene>
<dbReference type="InterPro" id="IPR015422">
    <property type="entry name" value="PyrdxlP-dep_Trfase_small"/>
</dbReference>
<dbReference type="InterPro" id="IPR004839">
    <property type="entry name" value="Aminotransferase_I/II_large"/>
</dbReference>
<proteinExistence type="inferred from homology"/>
<evidence type="ECO:0000256" key="4">
    <source>
        <dbReference type="ARBA" id="ARBA00023239"/>
    </source>
</evidence>
<dbReference type="InterPro" id="IPR015424">
    <property type="entry name" value="PyrdxlP-dep_Trfase"/>
</dbReference>
<evidence type="ECO:0000256" key="2">
    <source>
        <dbReference type="ARBA" id="ARBA00012224"/>
    </source>
</evidence>
<evidence type="ECO:0000313" key="7">
    <source>
        <dbReference type="EMBL" id="GAA0565867.1"/>
    </source>
</evidence>
<dbReference type="GO" id="GO:0008483">
    <property type="term" value="F:transaminase activity"/>
    <property type="evidence" value="ECO:0007669"/>
    <property type="project" value="UniProtKB-KW"/>
</dbReference>
<dbReference type="Gene3D" id="3.90.1150.10">
    <property type="entry name" value="Aspartate Aminotransferase, domain 1"/>
    <property type="match status" value="1"/>
</dbReference>
<dbReference type="EMBL" id="BAAAHD010000025">
    <property type="protein sequence ID" value="GAA0565867.1"/>
    <property type="molecule type" value="Genomic_DNA"/>
</dbReference>
<dbReference type="CDD" id="cd00609">
    <property type="entry name" value="AAT_like"/>
    <property type="match status" value="1"/>
</dbReference>
<dbReference type="Gene3D" id="3.40.640.10">
    <property type="entry name" value="Type I PLP-dependent aspartate aminotransferase-like (Major domain)"/>
    <property type="match status" value="1"/>
</dbReference>
<dbReference type="EC" id="4.4.1.13" evidence="2"/>
<comment type="caution">
    <text evidence="7">The sequence shown here is derived from an EMBL/GenBank/DDBJ whole genome shotgun (WGS) entry which is preliminary data.</text>
</comment>
<sequence length="400" mass="43369">MREPTAVAADCDFEDLDISWLRRKEGVKWRRVGRDVLPAWIADMDFPVAEPISAAIAETVGRGDLGYPTWSNWMGASPLAEPFTRRMAELYHWRPRPEWVRNFGDVVQAIQVVLQLTTRPGDAIALHTPNYPPILKSITMMGRRVLPSPLERSGDGWAFDPDRLEREVAGAGCRTLIVVNPHNPTGRVYTTAELEALAGIAARNDMLVIADEIFADLAYPPHRHVPLASLGPDIAARTVTLTSATKAFNIAGLRCAVAHVGPAGLREALDGRPPDYFGIVDVLGVEATRAAWDEGGPWLAALMDHLAANRDLVAGALAARAPGIGYRPPQATHLAWLDCRSLGTATDPGVFFREKAKVELSSGESYGPGGTGFARLNFATSASILSEILNRMAEAVADER</sequence>
<evidence type="ECO:0000256" key="3">
    <source>
        <dbReference type="ARBA" id="ARBA00022898"/>
    </source>
</evidence>
<feature type="domain" description="Aminotransferase class I/classII large" evidence="6">
    <location>
        <begin position="84"/>
        <end position="386"/>
    </location>
</feature>
<evidence type="ECO:0000256" key="1">
    <source>
        <dbReference type="ARBA" id="ARBA00001933"/>
    </source>
</evidence>
<dbReference type="Pfam" id="PF00155">
    <property type="entry name" value="Aminotran_1_2"/>
    <property type="match status" value="1"/>
</dbReference>
<reference evidence="7 8" key="1">
    <citation type="journal article" date="2019" name="Int. J. Syst. Evol. Microbiol.">
        <title>The Global Catalogue of Microorganisms (GCM) 10K type strain sequencing project: providing services to taxonomists for standard genome sequencing and annotation.</title>
        <authorList>
            <consortium name="The Broad Institute Genomics Platform"/>
            <consortium name="The Broad Institute Genome Sequencing Center for Infectious Disease"/>
            <person name="Wu L."/>
            <person name="Ma J."/>
        </authorList>
    </citation>
    <scope>NUCLEOTIDE SEQUENCE [LARGE SCALE GENOMIC DNA]</scope>
    <source>
        <strain evidence="7 8">JCM 10667</strain>
    </source>
</reference>
<comment type="cofactor">
    <cofactor evidence="1">
        <name>pyridoxal 5'-phosphate</name>
        <dbReference type="ChEBI" id="CHEBI:597326"/>
    </cofactor>
</comment>
<evidence type="ECO:0000259" key="6">
    <source>
        <dbReference type="Pfam" id="PF00155"/>
    </source>
</evidence>
<keyword evidence="4" id="KW-0456">Lyase</keyword>
<comment type="similarity">
    <text evidence="5">Belongs to the class-II pyridoxal-phosphate-dependent aminotransferase family. MalY/PatB cystathionine beta-lyase subfamily.</text>
</comment>
<dbReference type="PANTHER" id="PTHR43525">
    <property type="entry name" value="PROTEIN MALY"/>
    <property type="match status" value="1"/>
</dbReference>
<dbReference type="Proteomes" id="UP001501427">
    <property type="component" value="Unassembled WGS sequence"/>
</dbReference>
<protein>
    <recommendedName>
        <fullName evidence="2">cysteine-S-conjugate beta-lyase</fullName>
        <ecNumber evidence="2">4.4.1.13</ecNumber>
    </recommendedName>
</protein>
<keyword evidence="7" id="KW-0032">Aminotransferase</keyword>
<accession>A0ABN1EH23</accession>
<keyword evidence="3" id="KW-0663">Pyridoxal phosphate</keyword>
<name>A0ABN1EH23_9ACTN</name>
<keyword evidence="8" id="KW-1185">Reference proteome</keyword>
<evidence type="ECO:0000313" key="8">
    <source>
        <dbReference type="Proteomes" id="UP001501427"/>
    </source>
</evidence>
<dbReference type="SUPFAM" id="SSF53383">
    <property type="entry name" value="PLP-dependent transferases"/>
    <property type="match status" value="1"/>
</dbReference>